<name>A0A6C0GCI1_9BACT</name>
<organism evidence="1 2">
    <name type="scientific">Rhodocytophaga rosea</name>
    <dbReference type="NCBI Taxonomy" id="2704465"/>
    <lineage>
        <taxon>Bacteria</taxon>
        <taxon>Pseudomonadati</taxon>
        <taxon>Bacteroidota</taxon>
        <taxon>Cytophagia</taxon>
        <taxon>Cytophagales</taxon>
        <taxon>Rhodocytophagaceae</taxon>
        <taxon>Rhodocytophaga</taxon>
    </lineage>
</organism>
<dbReference type="AlphaFoldDB" id="A0A6C0GCI1"/>
<keyword evidence="2" id="KW-1185">Reference proteome</keyword>
<protein>
    <submittedName>
        <fullName evidence="1">Uncharacterized protein</fullName>
    </submittedName>
</protein>
<dbReference type="KEGG" id="rhoz:GXP67_02785"/>
<reference evidence="1 2" key="1">
    <citation type="submission" date="2020-01" db="EMBL/GenBank/DDBJ databases">
        <authorList>
            <person name="Kim M.K."/>
        </authorList>
    </citation>
    <scope>NUCLEOTIDE SEQUENCE [LARGE SCALE GENOMIC DNA]</scope>
    <source>
        <strain evidence="1 2">172606-1</strain>
    </source>
</reference>
<accession>A0A6C0GCI1</accession>
<dbReference type="EMBL" id="CP048222">
    <property type="protein sequence ID" value="QHT65666.1"/>
    <property type="molecule type" value="Genomic_DNA"/>
</dbReference>
<evidence type="ECO:0000313" key="2">
    <source>
        <dbReference type="Proteomes" id="UP000480178"/>
    </source>
</evidence>
<dbReference type="Proteomes" id="UP000480178">
    <property type="component" value="Chromosome"/>
</dbReference>
<dbReference type="RefSeq" id="WP_162441747.1">
    <property type="nucleotide sequence ID" value="NZ_CP048222.1"/>
</dbReference>
<sequence length="130" mass="15635">MNYAMYFERSNREHITLDEWLKAIESIPELQLAGITNNNFEDWIGYFKHADDSKQFHHREDRKYDAEIYSNKETKWKRVFYWGFSKSKKWGVIRFEANDDPSNPVNVVADKIADLLGARIRGEDYTWYED</sequence>
<evidence type="ECO:0000313" key="1">
    <source>
        <dbReference type="EMBL" id="QHT65666.1"/>
    </source>
</evidence>
<gene>
    <name evidence="1" type="ORF">GXP67_02785</name>
</gene>
<proteinExistence type="predicted"/>